<feature type="region of interest" description="Disordered" evidence="1">
    <location>
        <begin position="151"/>
        <end position="171"/>
    </location>
</feature>
<dbReference type="KEGG" id="acob:P0Y56_12415"/>
<organism evidence="3 4">
    <name type="scientific">Candidatus Andeanibacterium colombiense</name>
    <dbReference type="NCBI Taxonomy" id="3121345"/>
    <lineage>
        <taxon>Bacteria</taxon>
        <taxon>Pseudomonadati</taxon>
        <taxon>Pseudomonadota</taxon>
        <taxon>Alphaproteobacteria</taxon>
        <taxon>Sphingomonadales</taxon>
        <taxon>Sphingomonadaceae</taxon>
        <taxon>Candidatus Andeanibacterium</taxon>
    </lineage>
</organism>
<evidence type="ECO:0000256" key="1">
    <source>
        <dbReference type="SAM" id="MobiDB-lite"/>
    </source>
</evidence>
<dbReference type="Gene3D" id="3.10.450.50">
    <property type="match status" value="1"/>
</dbReference>
<gene>
    <name evidence="3" type="ORF">P0Y56_12415</name>
</gene>
<evidence type="ECO:0000313" key="4">
    <source>
        <dbReference type="Proteomes" id="UP001218362"/>
    </source>
</evidence>
<accession>A0AAJ5X567</accession>
<dbReference type="Proteomes" id="UP001218362">
    <property type="component" value="Chromosome"/>
</dbReference>
<evidence type="ECO:0000313" key="3">
    <source>
        <dbReference type="EMBL" id="WEK45826.1"/>
    </source>
</evidence>
<dbReference type="CDD" id="cd00531">
    <property type="entry name" value="NTF2_like"/>
    <property type="match status" value="1"/>
</dbReference>
<sequence>MTFYSPTYADDRAQIQDLMGRYLFAMDWHDTETYANCFTEDGVLDYAMDTLVGRAAIREGAVKFRENVGRLFKREDGSPALLRHVLDQIVIRIEGDRAWTTAFWWEMTDGGPGRSPQIQSYGTYEDEVVRVGGQWLFSRRKIYNEFIPGRETPEPNPVRHFDEAADAAKKD</sequence>
<dbReference type="InterPro" id="IPR032710">
    <property type="entry name" value="NTF2-like_dom_sf"/>
</dbReference>
<feature type="domain" description="SnoaL-like" evidence="2">
    <location>
        <begin position="9"/>
        <end position="141"/>
    </location>
</feature>
<dbReference type="AlphaFoldDB" id="A0AAJ5X567"/>
<name>A0AAJ5X567_9SPHN</name>
<reference evidence="3" key="1">
    <citation type="submission" date="2023-03" db="EMBL/GenBank/DDBJ databases">
        <title>Andean soil-derived lignocellulolytic bacterial consortium as a source of novel taxa and putative plastic-active enzymes.</title>
        <authorList>
            <person name="Diaz-Garcia L."/>
            <person name="Chuvochina M."/>
            <person name="Feuerriegel G."/>
            <person name="Bunk B."/>
            <person name="Sproer C."/>
            <person name="Streit W.R."/>
            <person name="Rodriguez L.M."/>
            <person name="Overmann J."/>
            <person name="Jimenez D.J."/>
        </authorList>
    </citation>
    <scope>NUCLEOTIDE SEQUENCE</scope>
    <source>
        <strain evidence="3">MAG 26</strain>
    </source>
</reference>
<dbReference type="EMBL" id="CP119316">
    <property type="protein sequence ID" value="WEK45826.1"/>
    <property type="molecule type" value="Genomic_DNA"/>
</dbReference>
<dbReference type="Pfam" id="PF13577">
    <property type="entry name" value="SnoaL_4"/>
    <property type="match status" value="1"/>
</dbReference>
<dbReference type="SUPFAM" id="SSF54427">
    <property type="entry name" value="NTF2-like"/>
    <property type="match status" value="1"/>
</dbReference>
<evidence type="ECO:0000259" key="2">
    <source>
        <dbReference type="Pfam" id="PF13577"/>
    </source>
</evidence>
<dbReference type="InterPro" id="IPR037401">
    <property type="entry name" value="SnoaL-like"/>
</dbReference>
<proteinExistence type="predicted"/>
<protein>
    <submittedName>
        <fullName evidence="3">Nuclear transport factor 2 family protein</fullName>
    </submittedName>
</protein>